<sequence>MKLVFYFIFQITTQQNGFGGGVDGTNYKAYDLAVVDKEMKLDKITDHGYEDEDNSGEHKPDYDVHVQEFDWILSFRINYGLGGIVPEAAGLWPIIGHLHLLAGSQVTHKLLGSMADKLGSIFTIKLGVHRVLVVSSSEMAKECLTTNDRVFASRPKAMATELMGYN</sequence>
<comment type="caution">
    <text evidence="1">The sequence shown here is derived from an EMBL/GenBank/DDBJ whole genome shotgun (WGS) entry which is preliminary data.</text>
</comment>
<proteinExistence type="predicted"/>
<evidence type="ECO:0000313" key="1">
    <source>
        <dbReference type="EMBL" id="KAI3821086.1"/>
    </source>
</evidence>
<name>A0ACB9JN01_9ASTR</name>
<reference evidence="1 2" key="2">
    <citation type="journal article" date="2022" name="Mol. Ecol. Resour.">
        <title>The genomes of chicory, endive, great burdock and yacon provide insights into Asteraceae paleo-polyploidization history and plant inulin production.</title>
        <authorList>
            <person name="Fan W."/>
            <person name="Wang S."/>
            <person name="Wang H."/>
            <person name="Wang A."/>
            <person name="Jiang F."/>
            <person name="Liu H."/>
            <person name="Zhao H."/>
            <person name="Xu D."/>
            <person name="Zhang Y."/>
        </authorList>
    </citation>
    <scope>NUCLEOTIDE SEQUENCE [LARGE SCALE GENOMIC DNA]</scope>
    <source>
        <strain evidence="2">cv. Yunnan</strain>
        <tissue evidence="1">Leaves</tissue>
    </source>
</reference>
<dbReference type="Proteomes" id="UP001056120">
    <property type="component" value="Linkage Group LG03"/>
</dbReference>
<accession>A0ACB9JN01</accession>
<reference evidence="2" key="1">
    <citation type="journal article" date="2022" name="Mol. Ecol. Resour.">
        <title>The genomes of chicory, endive, great burdock and yacon provide insights into Asteraceae palaeo-polyploidization history and plant inulin production.</title>
        <authorList>
            <person name="Fan W."/>
            <person name="Wang S."/>
            <person name="Wang H."/>
            <person name="Wang A."/>
            <person name="Jiang F."/>
            <person name="Liu H."/>
            <person name="Zhao H."/>
            <person name="Xu D."/>
            <person name="Zhang Y."/>
        </authorList>
    </citation>
    <scope>NUCLEOTIDE SEQUENCE [LARGE SCALE GENOMIC DNA]</scope>
    <source>
        <strain evidence="2">cv. Yunnan</strain>
    </source>
</reference>
<evidence type="ECO:0000313" key="2">
    <source>
        <dbReference type="Proteomes" id="UP001056120"/>
    </source>
</evidence>
<gene>
    <name evidence="1" type="ORF">L1987_08643</name>
</gene>
<protein>
    <submittedName>
        <fullName evidence="1">Uncharacterized protein</fullName>
    </submittedName>
</protein>
<dbReference type="EMBL" id="CM042020">
    <property type="protein sequence ID" value="KAI3821086.1"/>
    <property type="molecule type" value="Genomic_DNA"/>
</dbReference>
<organism evidence="1 2">
    <name type="scientific">Smallanthus sonchifolius</name>
    <dbReference type="NCBI Taxonomy" id="185202"/>
    <lineage>
        <taxon>Eukaryota</taxon>
        <taxon>Viridiplantae</taxon>
        <taxon>Streptophyta</taxon>
        <taxon>Embryophyta</taxon>
        <taxon>Tracheophyta</taxon>
        <taxon>Spermatophyta</taxon>
        <taxon>Magnoliopsida</taxon>
        <taxon>eudicotyledons</taxon>
        <taxon>Gunneridae</taxon>
        <taxon>Pentapetalae</taxon>
        <taxon>asterids</taxon>
        <taxon>campanulids</taxon>
        <taxon>Asterales</taxon>
        <taxon>Asteraceae</taxon>
        <taxon>Asteroideae</taxon>
        <taxon>Heliantheae alliance</taxon>
        <taxon>Millerieae</taxon>
        <taxon>Smallanthus</taxon>
    </lineage>
</organism>
<keyword evidence="2" id="KW-1185">Reference proteome</keyword>